<keyword evidence="1" id="KW-1133">Transmembrane helix</keyword>
<organism evidence="2 3">
    <name type="scientific">Gordonia iterans</name>
    <dbReference type="NCBI Taxonomy" id="1004901"/>
    <lineage>
        <taxon>Bacteria</taxon>
        <taxon>Bacillati</taxon>
        <taxon>Actinomycetota</taxon>
        <taxon>Actinomycetes</taxon>
        <taxon>Mycobacteriales</taxon>
        <taxon>Gordoniaceae</taxon>
        <taxon>Gordonia</taxon>
    </lineage>
</organism>
<feature type="transmembrane region" description="Helical" evidence="1">
    <location>
        <begin position="68"/>
        <end position="85"/>
    </location>
</feature>
<keyword evidence="3" id="KW-1185">Reference proteome</keyword>
<feature type="transmembrane region" description="Helical" evidence="1">
    <location>
        <begin position="37"/>
        <end position="56"/>
    </location>
</feature>
<gene>
    <name evidence="2" type="ORF">C6V83_11965</name>
</gene>
<dbReference type="AlphaFoldDB" id="A0A2S0KGR0"/>
<evidence type="ECO:0000313" key="3">
    <source>
        <dbReference type="Proteomes" id="UP000239814"/>
    </source>
</evidence>
<evidence type="ECO:0000313" key="2">
    <source>
        <dbReference type="EMBL" id="AVM00870.1"/>
    </source>
</evidence>
<dbReference type="RefSeq" id="WP_105942583.1">
    <property type="nucleotide sequence ID" value="NZ_CP027433.1"/>
</dbReference>
<sequence length="92" mass="9595">MDVGFFIIGIILWGMIIGAIAQWVLGVNKPSSINWGMALASGVIGSFVGGALGSIIGGEGFQFRPSGVIGSLIGAFIVTAIWVWIDRRKGDS</sequence>
<dbReference type="KEGG" id="git:C6V83_11965"/>
<dbReference type="OrthoDB" id="3393862at2"/>
<accession>A0A2S0KGR0</accession>
<reference evidence="2 3" key="1">
    <citation type="submission" date="2018-03" db="EMBL/GenBank/DDBJ databases">
        <title>Characteristics and genome of n-alkane degrading marine bacteria Gordonia iterans isolated from crude oil contaminated in Tae-an, South Korea.</title>
        <authorList>
            <person name="Lee S.-S."/>
            <person name="Kim H."/>
        </authorList>
    </citation>
    <scope>NUCLEOTIDE SEQUENCE [LARGE SCALE GENOMIC DNA]</scope>
    <source>
        <strain evidence="2 3">Co17</strain>
    </source>
</reference>
<dbReference type="Proteomes" id="UP000239814">
    <property type="component" value="Chromosome"/>
</dbReference>
<keyword evidence="1" id="KW-0472">Membrane</keyword>
<protein>
    <recommendedName>
        <fullName evidence="4">GlsB/YeaQ/YmgE family stress response membrane protein</fullName>
    </recommendedName>
</protein>
<dbReference type="EMBL" id="CP027433">
    <property type="protein sequence ID" value="AVM00870.1"/>
    <property type="molecule type" value="Genomic_DNA"/>
</dbReference>
<keyword evidence="1" id="KW-0812">Transmembrane</keyword>
<proteinExistence type="predicted"/>
<name>A0A2S0KGR0_9ACTN</name>
<evidence type="ECO:0008006" key="4">
    <source>
        <dbReference type="Google" id="ProtNLM"/>
    </source>
</evidence>
<evidence type="ECO:0000256" key="1">
    <source>
        <dbReference type="SAM" id="Phobius"/>
    </source>
</evidence>
<feature type="transmembrane region" description="Helical" evidence="1">
    <location>
        <begin position="6"/>
        <end position="25"/>
    </location>
</feature>